<protein>
    <submittedName>
        <fullName evidence="3">Uncharacterized protein</fullName>
    </submittedName>
</protein>
<evidence type="ECO:0000313" key="3">
    <source>
        <dbReference type="EMBL" id="KAG7362174.1"/>
    </source>
</evidence>
<gene>
    <name evidence="2" type="ORF">IV203_017688</name>
    <name evidence="3" type="ORF">IV203_025840</name>
</gene>
<evidence type="ECO:0000313" key="2">
    <source>
        <dbReference type="EMBL" id="KAG7339111.1"/>
    </source>
</evidence>
<feature type="region of interest" description="Disordered" evidence="1">
    <location>
        <begin position="400"/>
        <end position="419"/>
    </location>
</feature>
<accession>A0A9K3PYV0</accession>
<name>A0A9K3PYV0_9STRA</name>
<sequence>MPRFISAHRGKPDQHRSKRYRDSSKDTLDEDGTTGNDADFFIDDSPRELLAMGAVLDHLCQGGRLSDSTRVFMREASRGRRCLNYWPEQHGLLDSHFSCLSVCSKPHEGSTFNANYAFPDDDDVDDGDDGYTIPTAVLRRFREDSKEDEDYTMSFEDLTFDEVTLETFDEYDTIAVMDIEAVMRATRKVWENIDPHERLHINPAFMEHAIINEGDIDEELLGAIAMNASQLEENLQELVSNPQSCTLISPAVLFGLSFDQADDNKSINSLAKKMHGILKRNSSKLFATSDTKGNGQKAVVVRRRGQKERAFQQPALRFSIECENDDNLTFAECQSDESKEDPSMGLSTFNTNCASILANAPKMAWPPTFPLSREFRHNINSSEPPKSVMSSLTFVPHDNTEPGSAVSLSSSRTTTTPSETIVLGNGSSRRVVARKNRFIHSPTRMVGKSIFDGEDRFDSTTVSSLSVPSFSDRIVSVRPWPTPSSGTCRRGNRNSHVKDFSNSSANTQKKEGILAPLARNEILGTGFEVQQVEQRRLEI</sequence>
<feature type="compositionally biased region" description="Low complexity" evidence="1">
    <location>
        <begin position="407"/>
        <end position="419"/>
    </location>
</feature>
<dbReference type="EMBL" id="JAGRRH010000012">
    <property type="protein sequence ID" value="KAG7362174.1"/>
    <property type="molecule type" value="Genomic_DNA"/>
</dbReference>
<dbReference type="Proteomes" id="UP000693970">
    <property type="component" value="Unassembled WGS sequence"/>
</dbReference>
<reference evidence="3" key="2">
    <citation type="submission" date="2021-04" db="EMBL/GenBank/DDBJ databases">
        <authorList>
            <person name="Podell S."/>
        </authorList>
    </citation>
    <scope>NUCLEOTIDE SEQUENCE</scope>
    <source>
        <strain evidence="3">Hildebrandi</strain>
    </source>
</reference>
<dbReference type="AlphaFoldDB" id="A0A9K3PYV0"/>
<feature type="compositionally biased region" description="Basic and acidic residues" evidence="1">
    <location>
        <begin position="10"/>
        <end position="27"/>
    </location>
</feature>
<feature type="region of interest" description="Disordered" evidence="1">
    <location>
        <begin position="482"/>
        <end position="506"/>
    </location>
</feature>
<evidence type="ECO:0000256" key="1">
    <source>
        <dbReference type="SAM" id="MobiDB-lite"/>
    </source>
</evidence>
<comment type="caution">
    <text evidence="3">The sequence shown here is derived from an EMBL/GenBank/DDBJ whole genome shotgun (WGS) entry which is preliminary data.</text>
</comment>
<reference evidence="3" key="1">
    <citation type="journal article" date="2021" name="Sci. Rep.">
        <title>Diploid genomic architecture of Nitzschia inconspicua, an elite biomass production diatom.</title>
        <authorList>
            <person name="Oliver A."/>
            <person name="Podell S."/>
            <person name="Pinowska A."/>
            <person name="Traller J.C."/>
            <person name="Smith S.R."/>
            <person name="McClure R."/>
            <person name="Beliaev A."/>
            <person name="Bohutskyi P."/>
            <person name="Hill E.A."/>
            <person name="Rabines A."/>
            <person name="Zheng H."/>
            <person name="Allen L.Z."/>
            <person name="Kuo A."/>
            <person name="Grigoriev I.V."/>
            <person name="Allen A.E."/>
            <person name="Hazlebeck D."/>
            <person name="Allen E.E."/>
        </authorList>
    </citation>
    <scope>NUCLEOTIDE SEQUENCE</scope>
    <source>
        <strain evidence="3">Hildebrandi</strain>
    </source>
</reference>
<proteinExistence type="predicted"/>
<keyword evidence="4" id="KW-1185">Reference proteome</keyword>
<feature type="region of interest" description="Disordered" evidence="1">
    <location>
        <begin position="1"/>
        <end position="36"/>
    </location>
</feature>
<evidence type="ECO:0000313" key="4">
    <source>
        <dbReference type="Proteomes" id="UP000693970"/>
    </source>
</evidence>
<dbReference type="EMBL" id="JAGRRH010000041">
    <property type="protein sequence ID" value="KAG7339111.1"/>
    <property type="molecule type" value="Genomic_DNA"/>
</dbReference>
<organism evidence="3 4">
    <name type="scientific">Nitzschia inconspicua</name>
    <dbReference type="NCBI Taxonomy" id="303405"/>
    <lineage>
        <taxon>Eukaryota</taxon>
        <taxon>Sar</taxon>
        <taxon>Stramenopiles</taxon>
        <taxon>Ochrophyta</taxon>
        <taxon>Bacillariophyta</taxon>
        <taxon>Bacillariophyceae</taxon>
        <taxon>Bacillariophycidae</taxon>
        <taxon>Bacillariales</taxon>
        <taxon>Bacillariaceae</taxon>
        <taxon>Nitzschia</taxon>
    </lineage>
</organism>